<dbReference type="EMBL" id="JARJCW010000097">
    <property type="protein sequence ID" value="KAJ7194520.1"/>
    <property type="molecule type" value="Genomic_DNA"/>
</dbReference>
<sequence length="477" mass="54909">GDGVIRTGYPGILIESMDFQEIAAWFAMRSSQANFPCPKCLVPKEHLAHLTRQFLQRTTATMQAALRKARGKLTKKDKEKALRDFGLHDVEQILWDFARSDPYQAVSYDTLHWDEGGKFGRHIWVLIKQLLTIGMHCTTERRLKLMEKFVRNYESACGVRSILSLSVLIFRAQDIHDKDFNFLKQHYTGHASSDIRAKGTTNHMSTRIGEGFQQDVDRHYQKTNHRDAEHQMVLIDANEEAMARLDLVVADHEECLRQIQNDAEDGADDIVAPAGTSDAHWRFLAPEPVRSLARFEADMQCTDRADFFDGFDLALRKFLAGEDPEQEISFEQVIQVQSFRGLHLDFQSKMDWSPQRDIVRCSPIFHGQPRYDCVLFNAESDPLSLARLVTLLRVKVPNGRAFDLAFVRPFKNTTWKPYISWNGMRVVEECSKPAFLPLQHVERAALLARAYGTQRDNLYFPLDTVDEDMFLRLNNIE</sequence>
<evidence type="ECO:0000313" key="1">
    <source>
        <dbReference type="EMBL" id="KAJ7194520.1"/>
    </source>
</evidence>
<evidence type="ECO:0000313" key="2">
    <source>
        <dbReference type="Proteomes" id="UP001219525"/>
    </source>
</evidence>
<protein>
    <submittedName>
        <fullName evidence="1">Uncharacterized protein</fullName>
    </submittedName>
</protein>
<feature type="non-terminal residue" evidence="1">
    <location>
        <position position="1"/>
    </location>
</feature>
<proteinExistence type="predicted"/>
<accession>A0AAD6V0T5</accession>
<organism evidence="1 2">
    <name type="scientific">Mycena pura</name>
    <dbReference type="NCBI Taxonomy" id="153505"/>
    <lineage>
        <taxon>Eukaryota</taxon>
        <taxon>Fungi</taxon>
        <taxon>Dikarya</taxon>
        <taxon>Basidiomycota</taxon>
        <taxon>Agaricomycotina</taxon>
        <taxon>Agaricomycetes</taxon>
        <taxon>Agaricomycetidae</taxon>
        <taxon>Agaricales</taxon>
        <taxon>Marasmiineae</taxon>
        <taxon>Mycenaceae</taxon>
        <taxon>Mycena</taxon>
    </lineage>
</organism>
<name>A0AAD6V0T5_9AGAR</name>
<dbReference type="Pfam" id="PF18759">
    <property type="entry name" value="Plavaka"/>
    <property type="match status" value="1"/>
</dbReference>
<keyword evidence="2" id="KW-1185">Reference proteome</keyword>
<gene>
    <name evidence="1" type="ORF">GGX14DRAFT_377927</name>
</gene>
<dbReference type="Proteomes" id="UP001219525">
    <property type="component" value="Unassembled WGS sequence"/>
</dbReference>
<dbReference type="AlphaFoldDB" id="A0AAD6V0T5"/>
<comment type="caution">
    <text evidence="1">The sequence shown here is derived from an EMBL/GenBank/DDBJ whole genome shotgun (WGS) entry which is preliminary data.</text>
</comment>
<dbReference type="InterPro" id="IPR041078">
    <property type="entry name" value="Plavaka"/>
</dbReference>
<reference evidence="1" key="1">
    <citation type="submission" date="2023-03" db="EMBL/GenBank/DDBJ databases">
        <title>Massive genome expansion in bonnet fungi (Mycena s.s.) driven by repeated elements and novel gene families across ecological guilds.</title>
        <authorList>
            <consortium name="Lawrence Berkeley National Laboratory"/>
            <person name="Harder C.B."/>
            <person name="Miyauchi S."/>
            <person name="Viragh M."/>
            <person name="Kuo A."/>
            <person name="Thoen E."/>
            <person name="Andreopoulos B."/>
            <person name="Lu D."/>
            <person name="Skrede I."/>
            <person name="Drula E."/>
            <person name="Henrissat B."/>
            <person name="Morin E."/>
            <person name="Kohler A."/>
            <person name="Barry K."/>
            <person name="LaButti K."/>
            <person name="Morin E."/>
            <person name="Salamov A."/>
            <person name="Lipzen A."/>
            <person name="Mereny Z."/>
            <person name="Hegedus B."/>
            <person name="Baldrian P."/>
            <person name="Stursova M."/>
            <person name="Weitz H."/>
            <person name="Taylor A."/>
            <person name="Grigoriev I.V."/>
            <person name="Nagy L.G."/>
            <person name="Martin F."/>
            <person name="Kauserud H."/>
        </authorList>
    </citation>
    <scope>NUCLEOTIDE SEQUENCE</scope>
    <source>
        <strain evidence="1">9144</strain>
    </source>
</reference>